<evidence type="ECO:0000256" key="5">
    <source>
        <dbReference type="SAM" id="SignalP"/>
    </source>
</evidence>
<keyword evidence="2" id="KW-0285">Flavoprotein</keyword>
<evidence type="ECO:0000256" key="3">
    <source>
        <dbReference type="ARBA" id="ARBA00022827"/>
    </source>
</evidence>
<feature type="signal peptide" evidence="5">
    <location>
        <begin position="1"/>
        <end position="24"/>
    </location>
</feature>
<gene>
    <name evidence="7" type="ORF">SLS63_010368</name>
</gene>
<keyword evidence="8" id="KW-1185">Reference proteome</keyword>
<evidence type="ECO:0000256" key="4">
    <source>
        <dbReference type="ARBA" id="ARBA00023002"/>
    </source>
</evidence>
<dbReference type="EMBL" id="JAKNSF020000085">
    <property type="protein sequence ID" value="KAK7718955.1"/>
    <property type="molecule type" value="Genomic_DNA"/>
</dbReference>
<name>A0ABR1NX40_DIAER</name>
<dbReference type="PANTHER" id="PTHR42973">
    <property type="entry name" value="BINDING OXIDOREDUCTASE, PUTATIVE (AFU_ORTHOLOGUE AFUA_1G17690)-RELATED"/>
    <property type="match status" value="1"/>
</dbReference>
<dbReference type="Proteomes" id="UP001430848">
    <property type="component" value="Unassembled WGS sequence"/>
</dbReference>
<evidence type="ECO:0000259" key="6">
    <source>
        <dbReference type="PROSITE" id="PS51387"/>
    </source>
</evidence>
<feature type="domain" description="FAD-binding PCMH-type" evidence="6">
    <location>
        <begin position="68"/>
        <end position="240"/>
    </location>
</feature>
<keyword evidence="4" id="KW-0560">Oxidoreductase</keyword>
<comment type="similarity">
    <text evidence="1">Belongs to the oxygen-dependent FAD-linked oxidoreductase family.</text>
</comment>
<evidence type="ECO:0000256" key="1">
    <source>
        <dbReference type="ARBA" id="ARBA00005466"/>
    </source>
</evidence>
<protein>
    <recommendedName>
        <fullName evidence="6">FAD-binding PCMH-type domain-containing protein</fullName>
    </recommendedName>
</protein>
<sequence length="532" mass="57007">MVSQCFWVLELLCFIHSFPQLAHGQEQDAYRVAPRASVVDCLTSKKLSVIKPSDTKYASYSSPYNLRLQYKPAAIVVASTNQHVSDAVLCASEYKLKVQPRSGGHSYGSYGTGGKDGAVVIDLQKFQTVSLDRNTNIATFGAGLRLGNLELALQPTGRALPHGTCANVGAGGHFTIGGDGFTTRAYGLAIDSLVGMDVVLANGSLVHATSTEYKDVFFAMKGAGASFGIATTFYAQTFAYPKALTGIYLTWPGLSKNTEQSVSALKHIQNYANNATSGLDRKFQFDVTLDAFGTFSLKGIYLGPAAAFNRTVLPELLRGLPAPGAGDSDSPTYVREYSWADALADANYGGDIAYPKPGEAGYAPAPDHDTFYTKSITVPAPGLPDKAIRNLVGWGQAHQQDKKPAVPWYFTLSLQGGVDNQIFLDGKSGESAFWRRDTTWVMENSGFVNEPGDVFPVPAGIDLVNDLNNQVTGVLGAGNYGAYQGYVDTELSADQAGRLYYGDVLFEKLKGLKKNIDPGNLFSNPQSIPVGN</sequence>
<dbReference type="InterPro" id="IPR050416">
    <property type="entry name" value="FAD-linked_Oxidoreductase"/>
</dbReference>
<keyword evidence="5" id="KW-0732">Signal</keyword>
<dbReference type="Gene3D" id="3.40.462.20">
    <property type="match status" value="1"/>
</dbReference>
<dbReference type="InterPro" id="IPR036318">
    <property type="entry name" value="FAD-bd_PCMH-like_sf"/>
</dbReference>
<dbReference type="Pfam" id="PF08031">
    <property type="entry name" value="BBE"/>
    <property type="match status" value="1"/>
</dbReference>
<keyword evidence="3" id="KW-0274">FAD</keyword>
<dbReference type="InterPro" id="IPR016166">
    <property type="entry name" value="FAD-bd_PCMH"/>
</dbReference>
<evidence type="ECO:0000313" key="7">
    <source>
        <dbReference type="EMBL" id="KAK7718955.1"/>
    </source>
</evidence>
<comment type="caution">
    <text evidence="7">The sequence shown here is derived from an EMBL/GenBank/DDBJ whole genome shotgun (WGS) entry which is preliminary data.</text>
</comment>
<dbReference type="PROSITE" id="PS51387">
    <property type="entry name" value="FAD_PCMH"/>
    <property type="match status" value="1"/>
</dbReference>
<feature type="chain" id="PRO_5047521746" description="FAD-binding PCMH-type domain-containing protein" evidence="5">
    <location>
        <begin position="25"/>
        <end position="532"/>
    </location>
</feature>
<dbReference type="SUPFAM" id="SSF56176">
    <property type="entry name" value="FAD-binding/transporter-associated domain-like"/>
    <property type="match status" value="1"/>
</dbReference>
<reference evidence="7 8" key="1">
    <citation type="submission" date="2024-02" db="EMBL/GenBank/DDBJ databases">
        <title>De novo assembly and annotation of 12 fungi associated with fruit tree decline syndrome in Ontario, Canada.</title>
        <authorList>
            <person name="Sulman M."/>
            <person name="Ellouze W."/>
            <person name="Ilyukhin E."/>
        </authorList>
    </citation>
    <scope>NUCLEOTIDE SEQUENCE [LARGE SCALE GENOMIC DNA]</scope>
    <source>
        <strain evidence="7 8">M169</strain>
    </source>
</reference>
<organism evidence="7 8">
    <name type="scientific">Diaporthe eres</name>
    <name type="common">Phomopsis oblonga</name>
    <dbReference type="NCBI Taxonomy" id="83184"/>
    <lineage>
        <taxon>Eukaryota</taxon>
        <taxon>Fungi</taxon>
        <taxon>Dikarya</taxon>
        <taxon>Ascomycota</taxon>
        <taxon>Pezizomycotina</taxon>
        <taxon>Sordariomycetes</taxon>
        <taxon>Sordariomycetidae</taxon>
        <taxon>Diaporthales</taxon>
        <taxon>Diaporthaceae</taxon>
        <taxon>Diaporthe</taxon>
        <taxon>Diaporthe eres species complex</taxon>
    </lineage>
</organism>
<accession>A0ABR1NX40</accession>
<dbReference type="Pfam" id="PF01565">
    <property type="entry name" value="FAD_binding_4"/>
    <property type="match status" value="1"/>
</dbReference>
<dbReference type="PANTHER" id="PTHR42973:SF15">
    <property type="entry name" value="FAD-BINDING PCMH-TYPE DOMAIN-CONTAINING PROTEIN"/>
    <property type="match status" value="1"/>
</dbReference>
<dbReference type="InterPro" id="IPR012951">
    <property type="entry name" value="BBE"/>
</dbReference>
<dbReference type="InterPro" id="IPR016169">
    <property type="entry name" value="FAD-bd_PCMH_sub2"/>
</dbReference>
<proteinExistence type="inferred from homology"/>
<dbReference type="Gene3D" id="3.30.465.10">
    <property type="match status" value="1"/>
</dbReference>
<evidence type="ECO:0000256" key="2">
    <source>
        <dbReference type="ARBA" id="ARBA00022630"/>
    </source>
</evidence>
<dbReference type="InterPro" id="IPR006094">
    <property type="entry name" value="Oxid_FAD_bind_N"/>
</dbReference>
<evidence type="ECO:0000313" key="8">
    <source>
        <dbReference type="Proteomes" id="UP001430848"/>
    </source>
</evidence>